<dbReference type="EMBL" id="CAJVQB010051605">
    <property type="protein sequence ID" value="CAG8835504.1"/>
    <property type="molecule type" value="Genomic_DNA"/>
</dbReference>
<proteinExistence type="predicted"/>
<evidence type="ECO:0000313" key="2">
    <source>
        <dbReference type="Proteomes" id="UP000789901"/>
    </source>
</evidence>
<reference evidence="1 2" key="1">
    <citation type="submission" date="2021-06" db="EMBL/GenBank/DDBJ databases">
        <authorList>
            <person name="Kallberg Y."/>
            <person name="Tangrot J."/>
            <person name="Rosling A."/>
        </authorList>
    </citation>
    <scope>NUCLEOTIDE SEQUENCE [LARGE SCALE GENOMIC DNA]</scope>
    <source>
        <strain evidence="1 2">120-4 pot B 10/14</strain>
    </source>
</reference>
<feature type="non-terminal residue" evidence="1">
    <location>
        <position position="95"/>
    </location>
</feature>
<accession>A0ABN7WLU2</accession>
<gene>
    <name evidence="1" type="ORF">GMARGA_LOCUS32602</name>
</gene>
<dbReference type="Proteomes" id="UP000789901">
    <property type="component" value="Unassembled WGS sequence"/>
</dbReference>
<protein>
    <submittedName>
        <fullName evidence="1">31996_t:CDS:1</fullName>
    </submittedName>
</protein>
<evidence type="ECO:0000313" key="1">
    <source>
        <dbReference type="EMBL" id="CAG8835504.1"/>
    </source>
</evidence>
<name>A0ABN7WLU2_GIGMA</name>
<keyword evidence="2" id="KW-1185">Reference proteome</keyword>
<organism evidence="1 2">
    <name type="scientific">Gigaspora margarita</name>
    <dbReference type="NCBI Taxonomy" id="4874"/>
    <lineage>
        <taxon>Eukaryota</taxon>
        <taxon>Fungi</taxon>
        <taxon>Fungi incertae sedis</taxon>
        <taxon>Mucoromycota</taxon>
        <taxon>Glomeromycotina</taxon>
        <taxon>Glomeromycetes</taxon>
        <taxon>Diversisporales</taxon>
        <taxon>Gigasporaceae</taxon>
        <taxon>Gigaspora</taxon>
    </lineage>
</organism>
<comment type="caution">
    <text evidence="1">The sequence shown here is derived from an EMBL/GenBank/DDBJ whole genome shotgun (WGS) entry which is preliminary data.</text>
</comment>
<sequence length="95" mass="10934">MANKETTISANKSSDFQLLEVINIPAKCKIEKNKEGRPRMPIWNDYDEGEEDGYGHFEASCHYCDKGKWQCEKPSTMKAHLVLYCKGPVPDNIRR</sequence>